<dbReference type="GO" id="GO:0016747">
    <property type="term" value="F:acyltransferase activity, transferring groups other than amino-acyl groups"/>
    <property type="evidence" value="ECO:0007669"/>
    <property type="project" value="UniProtKB-ARBA"/>
</dbReference>
<gene>
    <name evidence="3" type="ORF">QYE76_027829</name>
</gene>
<dbReference type="Pfam" id="PF02458">
    <property type="entry name" value="Transferase"/>
    <property type="match status" value="1"/>
</dbReference>
<evidence type="ECO:0000313" key="3">
    <source>
        <dbReference type="EMBL" id="KAK1604156.1"/>
    </source>
</evidence>
<comment type="caution">
    <text evidence="3">The sequence shown here is derived from an EMBL/GenBank/DDBJ whole genome shotgun (WGS) entry which is preliminary data.</text>
</comment>
<dbReference type="PANTHER" id="PTHR31625">
    <property type="match status" value="1"/>
</dbReference>
<protein>
    <submittedName>
        <fullName evidence="3">Uncharacterized protein</fullName>
    </submittedName>
</protein>
<keyword evidence="1" id="KW-0808">Transferase</keyword>
<keyword evidence="4" id="KW-1185">Reference proteome</keyword>
<dbReference type="InterPro" id="IPR023213">
    <property type="entry name" value="CAT-like_dom_sf"/>
</dbReference>
<dbReference type="EMBL" id="JAUUTY010000007">
    <property type="protein sequence ID" value="KAK1604156.1"/>
    <property type="molecule type" value="Genomic_DNA"/>
</dbReference>
<evidence type="ECO:0000313" key="4">
    <source>
        <dbReference type="Proteomes" id="UP001231189"/>
    </source>
</evidence>
<reference evidence="3" key="1">
    <citation type="submission" date="2023-07" db="EMBL/GenBank/DDBJ databases">
        <title>A chromosome-level genome assembly of Lolium multiflorum.</title>
        <authorList>
            <person name="Chen Y."/>
            <person name="Copetti D."/>
            <person name="Kolliker R."/>
            <person name="Studer B."/>
        </authorList>
    </citation>
    <scope>NUCLEOTIDE SEQUENCE</scope>
    <source>
        <strain evidence="3">02402/16</strain>
        <tissue evidence="3">Leaf</tissue>
    </source>
</reference>
<proteinExistence type="predicted"/>
<accession>A0AAD8QJT8</accession>
<dbReference type="Proteomes" id="UP001231189">
    <property type="component" value="Unassembled WGS sequence"/>
</dbReference>
<dbReference type="InterPro" id="IPR051504">
    <property type="entry name" value="Plant_metabolite_acyltrans"/>
</dbReference>
<dbReference type="AlphaFoldDB" id="A0AAD8QJT8"/>
<dbReference type="Gene3D" id="3.30.559.10">
    <property type="entry name" value="Chloramphenicol acetyltransferase-like domain"/>
    <property type="match status" value="2"/>
</dbReference>
<evidence type="ECO:0000256" key="1">
    <source>
        <dbReference type="ARBA" id="ARBA00022679"/>
    </source>
</evidence>
<name>A0AAD8QJT8_LOLMU</name>
<evidence type="ECO:0000256" key="2">
    <source>
        <dbReference type="ARBA" id="ARBA00023315"/>
    </source>
</evidence>
<sequence length="470" mass="51559">MNVRVRVLDVAHVSPEETANLPRDHAATKLSPFDTFILALPPVQFIFFYDDRSLPPFVSLASSLRTSLAATLAVFAPLAGKLTACPNDDVVVDCSPDAVRPGVKFVEAEYSGDSADMRRLARDAEHDTEAFLQLVPDLELGRLPAPVLAVQVTRSTGEGGGTVVVGVSMHHAVADGLSVLHFLRAWSAASRDKSITAAGIVPPTFDKTRILQHPKAETSARMFTRLSAPGLPTVNMLPEPDWTRQSRRTYLLSAGQIQALKRRILESQAAKNGDNQPSLEPPTTYVALAALLWTSIARAVDRHADDADEMYFQFPADCRRRLRLDPGFFGNCIKVCYARATAGEICGDDAFASAAAAVRRAIREQKEEEDPLGDADRWVEINRGVPQERLAKHWSNHQFMAYEVDFGWGQPSRVEVVSVFSQEMATLIGARDGAVQVSVALDRECINGFEATFLSQISASMIEHQMKSRM</sequence>
<organism evidence="3 4">
    <name type="scientific">Lolium multiflorum</name>
    <name type="common">Italian ryegrass</name>
    <name type="synonym">Lolium perenne subsp. multiflorum</name>
    <dbReference type="NCBI Taxonomy" id="4521"/>
    <lineage>
        <taxon>Eukaryota</taxon>
        <taxon>Viridiplantae</taxon>
        <taxon>Streptophyta</taxon>
        <taxon>Embryophyta</taxon>
        <taxon>Tracheophyta</taxon>
        <taxon>Spermatophyta</taxon>
        <taxon>Magnoliopsida</taxon>
        <taxon>Liliopsida</taxon>
        <taxon>Poales</taxon>
        <taxon>Poaceae</taxon>
        <taxon>BOP clade</taxon>
        <taxon>Pooideae</taxon>
        <taxon>Poodae</taxon>
        <taxon>Poeae</taxon>
        <taxon>Poeae Chloroplast Group 2 (Poeae type)</taxon>
        <taxon>Loliodinae</taxon>
        <taxon>Loliinae</taxon>
        <taxon>Lolium</taxon>
    </lineage>
</organism>
<keyword evidence="2" id="KW-0012">Acyltransferase</keyword>